<gene>
    <name evidence="1" type="ORF">AVEN_211102_1</name>
</gene>
<evidence type="ECO:0000313" key="2">
    <source>
        <dbReference type="Proteomes" id="UP000499080"/>
    </source>
</evidence>
<protein>
    <recommendedName>
        <fullName evidence="3">Tc1-like transposase DDE domain-containing protein</fullName>
    </recommendedName>
</protein>
<dbReference type="OrthoDB" id="10006939at2759"/>
<dbReference type="EMBL" id="BGPR01053877">
    <property type="protein sequence ID" value="GBO30683.1"/>
    <property type="molecule type" value="Genomic_DNA"/>
</dbReference>
<dbReference type="Gene3D" id="3.30.420.10">
    <property type="entry name" value="Ribonuclease H-like superfamily/Ribonuclease H"/>
    <property type="match status" value="1"/>
</dbReference>
<name>A0A4Y2VZ12_ARAVE</name>
<dbReference type="InterPro" id="IPR036397">
    <property type="entry name" value="RNaseH_sf"/>
</dbReference>
<dbReference type="AlphaFoldDB" id="A0A4Y2VZ12"/>
<dbReference type="Proteomes" id="UP000499080">
    <property type="component" value="Unassembled WGS sequence"/>
</dbReference>
<proteinExistence type="predicted"/>
<evidence type="ECO:0008006" key="3">
    <source>
        <dbReference type="Google" id="ProtNLM"/>
    </source>
</evidence>
<keyword evidence="2" id="KW-1185">Reference proteome</keyword>
<comment type="caution">
    <text evidence="1">The sequence shown here is derived from an EMBL/GenBank/DDBJ whole genome shotgun (WGS) entry which is preliminary data.</text>
</comment>
<sequence>MASSGVRNLDFIDGTMNKYVYLDILKRNLKQSASNLEISRHFKLYQDNDPKHTADICKLWVLYHCPAVIKTLAQSPDLNPIEHVWDYLQQKNNEHNISYKQ</sequence>
<dbReference type="GO" id="GO:0003676">
    <property type="term" value="F:nucleic acid binding"/>
    <property type="evidence" value="ECO:0007669"/>
    <property type="project" value="InterPro"/>
</dbReference>
<organism evidence="1 2">
    <name type="scientific">Araneus ventricosus</name>
    <name type="common">Orbweaver spider</name>
    <name type="synonym">Epeira ventricosa</name>
    <dbReference type="NCBI Taxonomy" id="182803"/>
    <lineage>
        <taxon>Eukaryota</taxon>
        <taxon>Metazoa</taxon>
        <taxon>Ecdysozoa</taxon>
        <taxon>Arthropoda</taxon>
        <taxon>Chelicerata</taxon>
        <taxon>Arachnida</taxon>
        <taxon>Araneae</taxon>
        <taxon>Araneomorphae</taxon>
        <taxon>Entelegynae</taxon>
        <taxon>Araneoidea</taxon>
        <taxon>Araneidae</taxon>
        <taxon>Araneus</taxon>
    </lineage>
</organism>
<evidence type="ECO:0000313" key="1">
    <source>
        <dbReference type="EMBL" id="GBO30683.1"/>
    </source>
</evidence>
<accession>A0A4Y2VZ12</accession>
<reference evidence="1 2" key="1">
    <citation type="journal article" date="2019" name="Sci. Rep.">
        <title>Orb-weaving spider Araneus ventricosus genome elucidates the spidroin gene catalogue.</title>
        <authorList>
            <person name="Kono N."/>
            <person name="Nakamura H."/>
            <person name="Ohtoshi R."/>
            <person name="Moran D.A.P."/>
            <person name="Shinohara A."/>
            <person name="Yoshida Y."/>
            <person name="Fujiwara M."/>
            <person name="Mori M."/>
            <person name="Tomita M."/>
            <person name="Arakawa K."/>
        </authorList>
    </citation>
    <scope>NUCLEOTIDE SEQUENCE [LARGE SCALE GENOMIC DNA]</scope>
</reference>